<name>A0A1M7T4V7_9BRAD</name>
<dbReference type="PANTHER" id="PTHR30537:SF80">
    <property type="entry name" value="TRANSCRIPTIONAL REGULATOR"/>
    <property type="match status" value="1"/>
</dbReference>
<evidence type="ECO:0000259" key="6">
    <source>
        <dbReference type="PROSITE" id="PS50931"/>
    </source>
</evidence>
<dbReference type="FunFam" id="1.10.10.10:FF:000001">
    <property type="entry name" value="LysR family transcriptional regulator"/>
    <property type="match status" value="1"/>
</dbReference>
<dbReference type="Pfam" id="PF00126">
    <property type="entry name" value="HTH_1"/>
    <property type="match status" value="1"/>
</dbReference>
<evidence type="ECO:0000256" key="1">
    <source>
        <dbReference type="ARBA" id="ARBA00003502"/>
    </source>
</evidence>
<dbReference type="SUPFAM" id="SSF53850">
    <property type="entry name" value="Periplasmic binding protein-like II"/>
    <property type="match status" value="1"/>
</dbReference>
<feature type="domain" description="HTH lysR-type" evidence="6">
    <location>
        <begin position="1"/>
        <end position="59"/>
    </location>
</feature>
<dbReference type="GO" id="GO:0003700">
    <property type="term" value="F:DNA-binding transcription factor activity"/>
    <property type="evidence" value="ECO:0007669"/>
    <property type="project" value="InterPro"/>
</dbReference>
<accession>A0A1M7T4V7</accession>
<evidence type="ECO:0000313" key="8">
    <source>
        <dbReference type="Proteomes" id="UP000184096"/>
    </source>
</evidence>
<dbReference type="AlphaFoldDB" id="A0A1M7T4V7"/>
<evidence type="ECO:0000256" key="5">
    <source>
        <dbReference type="ARBA" id="ARBA00023163"/>
    </source>
</evidence>
<sequence>MDRHLAMETFIRVVDTGSFSAAASQMRVGQPAVSKAIAQLEEWLGVRLLLRSTRSLTPTEAGMNFYVRARRSIEEAEEAVLAARGAGAALTGKLRIAASVCFGRLHIMRRLDRFLEKNPELEIDMVLDDRPVNLVEEGIDVAFRSGSLADSTLVARKLGQARRRVMATPNYFAKHGEPKSPAELIAHQTVIYTPDGGGISWTFRQGSTETSVAVGGKLKVTAAEGLREAVFAHLGIAITSEWNFAPELASGIVRTVLNDWELPSLELWAVYPTGRMASAKAREFASFVETCIPTTEGESLKRPLTA</sequence>
<keyword evidence="5" id="KW-0804">Transcription</keyword>
<protein>
    <submittedName>
        <fullName evidence="7">Transcriptional regulator, LysR family</fullName>
    </submittedName>
</protein>
<dbReference type="GO" id="GO:0003677">
    <property type="term" value="F:DNA binding"/>
    <property type="evidence" value="ECO:0007669"/>
    <property type="project" value="UniProtKB-KW"/>
</dbReference>
<dbReference type="InterPro" id="IPR036390">
    <property type="entry name" value="WH_DNA-bd_sf"/>
</dbReference>
<dbReference type="PANTHER" id="PTHR30537">
    <property type="entry name" value="HTH-TYPE TRANSCRIPTIONAL REGULATOR"/>
    <property type="match status" value="1"/>
</dbReference>
<dbReference type="EMBL" id="LT670849">
    <property type="protein sequence ID" value="SHN65769.1"/>
    <property type="molecule type" value="Genomic_DNA"/>
</dbReference>
<dbReference type="Proteomes" id="UP000184096">
    <property type="component" value="Chromosome I"/>
</dbReference>
<evidence type="ECO:0000256" key="4">
    <source>
        <dbReference type="ARBA" id="ARBA00023125"/>
    </source>
</evidence>
<dbReference type="Gene3D" id="3.40.190.290">
    <property type="match status" value="1"/>
</dbReference>
<dbReference type="CDD" id="cd08422">
    <property type="entry name" value="PBP2_CrgA_like"/>
    <property type="match status" value="1"/>
</dbReference>
<evidence type="ECO:0000256" key="3">
    <source>
        <dbReference type="ARBA" id="ARBA00023015"/>
    </source>
</evidence>
<reference evidence="8" key="1">
    <citation type="submission" date="2016-11" db="EMBL/GenBank/DDBJ databases">
        <authorList>
            <person name="Varghese N."/>
            <person name="Submissions S."/>
        </authorList>
    </citation>
    <scope>NUCLEOTIDE SEQUENCE [LARGE SCALE GENOMIC DNA]</scope>
    <source>
        <strain evidence="8">GAS401</strain>
    </source>
</reference>
<dbReference type="OrthoDB" id="9786526at2"/>
<dbReference type="Pfam" id="PF03466">
    <property type="entry name" value="LysR_substrate"/>
    <property type="match status" value="1"/>
</dbReference>
<organism evidence="7 8">
    <name type="scientific">Bradyrhizobium erythrophlei</name>
    <dbReference type="NCBI Taxonomy" id="1437360"/>
    <lineage>
        <taxon>Bacteria</taxon>
        <taxon>Pseudomonadati</taxon>
        <taxon>Pseudomonadota</taxon>
        <taxon>Alphaproteobacteria</taxon>
        <taxon>Hyphomicrobiales</taxon>
        <taxon>Nitrobacteraceae</taxon>
        <taxon>Bradyrhizobium</taxon>
    </lineage>
</organism>
<dbReference type="InterPro" id="IPR036388">
    <property type="entry name" value="WH-like_DNA-bd_sf"/>
</dbReference>
<proteinExistence type="inferred from homology"/>
<comment type="similarity">
    <text evidence="2">Belongs to the LysR transcriptional regulatory family.</text>
</comment>
<dbReference type="RefSeq" id="WP_072825801.1">
    <property type="nucleotide sequence ID" value="NZ_LT670849.1"/>
</dbReference>
<keyword evidence="4" id="KW-0238">DNA-binding</keyword>
<dbReference type="InterPro" id="IPR005119">
    <property type="entry name" value="LysR_subst-bd"/>
</dbReference>
<dbReference type="InterPro" id="IPR058163">
    <property type="entry name" value="LysR-type_TF_proteobact-type"/>
</dbReference>
<gene>
    <name evidence="7" type="ORF">SAMN05444170_0784</name>
</gene>
<dbReference type="Gene3D" id="1.10.10.10">
    <property type="entry name" value="Winged helix-like DNA-binding domain superfamily/Winged helix DNA-binding domain"/>
    <property type="match status" value="1"/>
</dbReference>
<dbReference type="PRINTS" id="PR00039">
    <property type="entry name" value="HTHLYSR"/>
</dbReference>
<keyword evidence="3" id="KW-0805">Transcription regulation</keyword>
<dbReference type="PROSITE" id="PS50931">
    <property type="entry name" value="HTH_LYSR"/>
    <property type="match status" value="1"/>
</dbReference>
<evidence type="ECO:0000256" key="2">
    <source>
        <dbReference type="ARBA" id="ARBA00009437"/>
    </source>
</evidence>
<comment type="function">
    <text evidence="1">NodD regulates the expression of the nodABCFE genes which encode other nodulation proteins. NodD is also a negative regulator of its own expression. Binds flavonoids as inducers.</text>
</comment>
<dbReference type="SUPFAM" id="SSF46785">
    <property type="entry name" value="Winged helix' DNA-binding domain"/>
    <property type="match status" value="1"/>
</dbReference>
<evidence type="ECO:0000313" key="7">
    <source>
        <dbReference type="EMBL" id="SHN65769.1"/>
    </source>
</evidence>
<dbReference type="InterPro" id="IPR000847">
    <property type="entry name" value="LysR_HTH_N"/>
</dbReference>
<keyword evidence="8" id="KW-1185">Reference proteome</keyword>